<feature type="compositionally biased region" description="Low complexity" evidence="1">
    <location>
        <begin position="164"/>
        <end position="178"/>
    </location>
</feature>
<dbReference type="EMBL" id="CADCTK010000996">
    <property type="protein sequence ID" value="CAA9293075.1"/>
    <property type="molecule type" value="Genomic_DNA"/>
</dbReference>
<feature type="region of interest" description="Disordered" evidence="1">
    <location>
        <begin position="154"/>
        <end position="197"/>
    </location>
</feature>
<protein>
    <recommendedName>
        <fullName evidence="3">ParB/Sulfiredoxin domain-containing protein</fullName>
    </recommendedName>
</protein>
<dbReference type="SUPFAM" id="SSF110849">
    <property type="entry name" value="ParB/Sulfiredoxin"/>
    <property type="match status" value="1"/>
</dbReference>
<name>A0A6J4K199_9CHLR</name>
<dbReference type="Gene3D" id="3.90.1530.10">
    <property type="entry name" value="Conserved hypothetical protein from pyrococcus furiosus pfu- 392566-001, ParB domain"/>
    <property type="match status" value="1"/>
</dbReference>
<dbReference type="InterPro" id="IPR036086">
    <property type="entry name" value="ParB/Sulfiredoxin_sf"/>
</dbReference>
<organism evidence="2">
    <name type="scientific">uncultured Chloroflexia bacterium</name>
    <dbReference type="NCBI Taxonomy" id="1672391"/>
    <lineage>
        <taxon>Bacteria</taxon>
        <taxon>Bacillati</taxon>
        <taxon>Chloroflexota</taxon>
        <taxon>Chloroflexia</taxon>
        <taxon>environmental samples</taxon>
    </lineage>
</organism>
<accession>A0A6J4K199</accession>
<dbReference type="AlphaFoldDB" id="A0A6J4K199"/>
<evidence type="ECO:0008006" key="3">
    <source>
        <dbReference type="Google" id="ProtNLM"/>
    </source>
</evidence>
<gene>
    <name evidence="2" type="ORF">AVDCRST_MAG26-4252</name>
</gene>
<evidence type="ECO:0000256" key="1">
    <source>
        <dbReference type="SAM" id="MobiDB-lite"/>
    </source>
</evidence>
<reference evidence="2" key="1">
    <citation type="submission" date="2020-02" db="EMBL/GenBank/DDBJ databases">
        <authorList>
            <person name="Meier V. D."/>
        </authorList>
    </citation>
    <scope>NUCLEOTIDE SEQUENCE</scope>
    <source>
        <strain evidence="2">AVDCRST_MAG26</strain>
    </source>
</reference>
<sequence>MNAIDVTLDQDIAGKLFDRAYFQGLRARVWAALHRRPSRLLDLNELSAGWTIHSRHFAGSRSVPIKQIRGSENRADDFDAAFHPLDADDKDRWRRVAEAWMRRHNLPPIELIHAGDIYFVRDGHHRISVAAALGEQEIDAVVTEWEVEDVRTAAQRGTGHEPGGRAAPASSASGSLGSIRDRLAAGGTPLPAGEQCA</sequence>
<evidence type="ECO:0000313" key="2">
    <source>
        <dbReference type="EMBL" id="CAA9293075.1"/>
    </source>
</evidence>
<proteinExistence type="predicted"/>